<evidence type="ECO:0000259" key="3">
    <source>
        <dbReference type="PROSITE" id="PS51857"/>
    </source>
</evidence>
<keyword evidence="5" id="KW-1185">Reference proteome</keyword>
<protein>
    <submittedName>
        <fullName evidence="4">Cold-shock protein</fullName>
    </submittedName>
</protein>
<feature type="compositionally biased region" description="Gly residues" evidence="2">
    <location>
        <begin position="36"/>
        <end position="84"/>
    </location>
</feature>
<dbReference type="Pfam" id="PF00313">
    <property type="entry name" value="CSD"/>
    <property type="match status" value="2"/>
</dbReference>
<dbReference type="SMART" id="SM00357">
    <property type="entry name" value="CSP"/>
    <property type="match status" value="2"/>
</dbReference>
<evidence type="ECO:0000313" key="5">
    <source>
        <dbReference type="Proteomes" id="UP001597124"/>
    </source>
</evidence>
<feature type="region of interest" description="Disordered" evidence="2">
    <location>
        <begin position="158"/>
        <end position="189"/>
    </location>
</feature>
<dbReference type="InterPro" id="IPR019844">
    <property type="entry name" value="CSD_CS"/>
</dbReference>
<dbReference type="InterPro" id="IPR012340">
    <property type="entry name" value="NA-bd_OB-fold"/>
</dbReference>
<feature type="compositionally biased region" description="Basic and acidic residues" evidence="2">
    <location>
        <begin position="1"/>
        <end position="20"/>
    </location>
</feature>
<comment type="subcellular location">
    <subcellularLocation>
        <location evidence="1">Cytoplasm</location>
    </subcellularLocation>
</comment>
<dbReference type="InterPro" id="IPR050181">
    <property type="entry name" value="Cold_shock_domain"/>
</dbReference>
<dbReference type="PROSITE" id="PS51857">
    <property type="entry name" value="CSD_2"/>
    <property type="match status" value="2"/>
</dbReference>
<feature type="domain" description="CSD" evidence="3">
    <location>
        <begin position="192"/>
        <end position="258"/>
    </location>
</feature>
<dbReference type="Proteomes" id="UP001597124">
    <property type="component" value="Unassembled WGS sequence"/>
</dbReference>
<gene>
    <name evidence="4" type="ORF">ACFQ00_08150</name>
</gene>
<evidence type="ECO:0000256" key="1">
    <source>
        <dbReference type="RuleBase" id="RU000408"/>
    </source>
</evidence>
<dbReference type="Gene3D" id="2.40.50.140">
    <property type="entry name" value="Nucleic acid-binding proteins"/>
    <property type="match status" value="2"/>
</dbReference>
<reference evidence="5" key="1">
    <citation type="journal article" date="2019" name="Int. J. Syst. Evol. Microbiol.">
        <title>The Global Catalogue of Microorganisms (GCM) 10K type strain sequencing project: providing services to taxonomists for standard genome sequencing and annotation.</title>
        <authorList>
            <consortium name="The Broad Institute Genomics Platform"/>
            <consortium name="The Broad Institute Genome Sequencing Center for Infectious Disease"/>
            <person name="Wu L."/>
            <person name="Ma J."/>
        </authorList>
    </citation>
    <scope>NUCLEOTIDE SEQUENCE [LARGE SCALE GENOMIC DNA]</scope>
    <source>
        <strain evidence="5">CCUG 52537</strain>
    </source>
</reference>
<dbReference type="RefSeq" id="WP_381488826.1">
    <property type="nucleotide sequence ID" value="NZ_JBHTIK010000005.1"/>
</dbReference>
<dbReference type="PRINTS" id="PR00050">
    <property type="entry name" value="COLDSHOCK"/>
</dbReference>
<comment type="caution">
    <text evidence="4">The sequence shown here is derived from an EMBL/GenBank/DDBJ whole genome shotgun (WGS) entry which is preliminary data.</text>
</comment>
<dbReference type="InterPro" id="IPR011129">
    <property type="entry name" value="CSD"/>
</dbReference>
<evidence type="ECO:0000256" key="2">
    <source>
        <dbReference type="SAM" id="MobiDB-lite"/>
    </source>
</evidence>
<accession>A0ABW3C2F4</accession>
<dbReference type="InterPro" id="IPR002059">
    <property type="entry name" value="CSP_DNA-bd"/>
</dbReference>
<dbReference type="PROSITE" id="PS00352">
    <property type="entry name" value="CSD_1"/>
    <property type="match status" value="1"/>
</dbReference>
<proteinExistence type="predicted"/>
<feature type="domain" description="CSD" evidence="3">
    <location>
        <begin position="94"/>
        <end position="158"/>
    </location>
</feature>
<dbReference type="PANTHER" id="PTHR11544">
    <property type="entry name" value="COLD SHOCK DOMAIN CONTAINING PROTEINS"/>
    <property type="match status" value="1"/>
</dbReference>
<evidence type="ECO:0000313" key="4">
    <source>
        <dbReference type="EMBL" id="MFD0848292.1"/>
    </source>
</evidence>
<dbReference type="EMBL" id="JBHTIK010000005">
    <property type="protein sequence ID" value="MFD0848292.1"/>
    <property type="molecule type" value="Genomic_DNA"/>
</dbReference>
<dbReference type="SUPFAM" id="SSF50249">
    <property type="entry name" value="Nucleic acid-binding proteins"/>
    <property type="match status" value="2"/>
</dbReference>
<name>A0ABW3C2F4_SPHXN</name>
<feature type="compositionally biased region" description="Basic and acidic residues" evidence="2">
    <location>
        <begin position="162"/>
        <end position="177"/>
    </location>
</feature>
<sequence>MGFDGRKRGGDRGYDRRGGGRDSFGGGDDFYDSGRSFGGGDRFGGGGGGGGGFGGGDRFGGGGGGGGGGFRGGGGGGGFGGGGASRDPGTSLGTASGTVKWFNATKGFGFIARDSGEDVFVHISAVERAGRTTLDEGQPVTFSIFDRGGRLSAADLVVDGEAPERPDRPERPARDRGPSAGAMDDDFTPGERIEGTVKFFNTMKGFGFISRGDGKQDAFVHISALERAGLTSLAEGQRVSFELARDRRGKVAAGNIELL</sequence>
<organism evidence="4 5">
    <name type="scientific">Sphingosinicella xenopeptidilytica</name>
    <dbReference type="NCBI Taxonomy" id="364098"/>
    <lineage>
        <taxon>Bacteria</taxon>
        <taxon>Pseudomonadati</taxon>
        <taxon>Pseudomonadota</taxon>
        <taxon>Alphaproteobacteria</taxon>
        <taxon>Sphingomonadales</taxon>
        <taxon>Sphingosinicellaceae</taxon>
        <taxon>Sphingosinicella</taxon>
    </lineage>
</organism>
<feature type="region of interest" description="Disordered" evidence="2">
    <location>
        <begin position="1"/>
        <end position="91"/>
    </location>
</feature>
<dbReference type="CDD" id="cd04458">
    <property type="entry name" value="CSP_CDS"/>
    <property type="match status" value="2"/>
</dbReference>